<dbReference type="NCBIfam" id="TIGR01123">
    <property type="entry name" value="ilvE_II"/>
    <property type="match status" value="1"/>
</dbReference>
<name>A0A381NFM4_9ZZZZ</name>
<comment type="cofactor">
    <cofactor evidence="1">
        <name>pyridoxal 5'-phosphate</name>
        <dbReference type="ChEBI" id="CHEBI:597326"/>
    </cofactor>
</comment>
<keyword evidence="5" id="KW-0663">Pyridoxal phosphate</keyword>
<organism evidence="6">
    <name type="scientific">marine metagenome</name>
    <dbReference type="NCBI Taxonomy" id="408172"/>
    <lineage>
        <taxon>unclassified sequences</taxon>
        <taxon>metagenomes</taxon>
        <taxon>ecological metagenomes</taxon>
    </lineage>
</organism>
<dbReference type="InterPro" id="IPR036038">
    <property type="entry name" value="Aminotransferase-like"/>
</dbReference>
<dbReference type="InterPro" id="IPR043131">
    <property type="entry name" value="BCAT-like_N"/>
</dbReference>
<gene>
    <name evidence="6" type="ORF">METZ01_LOCUS6226</name>
</gene>
<dbReference type="Gene3D" id="3.20.10.10">
    <property type="entry name" value="D-amino Acid Aminotransferase, subunit A, domain 2"/>
    <property type="match status" value="1"/>
</dbReference>
<dbReference type="InterPro" id="IPR033939">
    <property type="entry name" value="BCAT_family"/>
</dbReference>
<evidence type="ECO:0008006" key="7">
    <source>
        <dbReference type="Google" id="ProtNLM"/>
    </source>
</evidence>
<dbReference type="CDD" id="cd01557">
    <property type="entry name" value="BCAT_beta_family"/>
    <property type="match status" value="1"/>
</dbReference>
<dbReference type="InterPro" id="IPR005786">
    <property type="entry name" value="B_amino_transII"/>
</dbReference>
<reference evidence="6" key="1">
    <citation type="submission" date="2018-05" db="EMBL/GenBank/DDBJ databases">
        <authorList>
            <person name="Lanie J.A."/>
            <person name="Ng W.-L."/>
            <person name="Kazmierczak K.M."/>
            <person name="Andrzejewski T.M."/>
            <person name="Davidsen T.M."/>
            <person name="Wayne K.J."/>
            <person name="Tettelin H."/>
            <person name="Glass J.I."/>
            <person name="Rusch D."/>
            <person name="Podicherti R."/>
            <person name="Tsui H.-C.T."/>
            <person name="Winkler M.E."/>
        </authorList>
    </citation>
    <scope>NUCLEOTIDE SEQUENCE</scope>
</reference>
<dbReference type="NCBIfam" id="NF009897">
    <property type="entry name" value="PRK13357.1"/>
    <property type="match status" value="1"/>
</dbReference>
<dbReference type="PANTHER" id="PTHR42825">
    <property type="entry name" value="AMINO ACID AMINOTRANSFERASE"/>
    <property type="match status" value="1"/>
</dbReference>
<evidence type="ECO:0000256" key="1">
    <source>
        <dbReference type="ARBA" id="ARBA00001933"/>
    </source>
</evidence>
<evidence type="ECO:0000256" key="5">
    <source>
        <dbReference type="ARBA" id="ARBA00022898"/>
    </source>
</evidence>
<dbReference type="InterPro" id="IPR043132">
    <property type="entry name" value="BCAT-like_C"/>
</dbReference>
<keyword evidence="3" id="KW-0032">Aminotransferase</keyword>
<keyword evidence="4" id="KW-0808">Transferase</keyword>
<comment type="similarity">
    <text evidence="2">Belongs to the class-IV pyridoxal-phosphate-dependent aminotransferase family.</text>
</comment>
<evidence type="ECO:0000256" key="2">
    <source>
        <dbReference type="ARBA" id="ARBA00009320"/>
    </source>
</evidence>
<accession>A0A381NFM4</accession>
<dbReference type="InterPro" id="IPR001544">
    <property type="entry name" value="Aminotrans_IV"/>
</dbReference>
<dbReference type="GO" id="GO:0004084">
    <property type="term" value="F:branched-chain-amino-acid transaminase activity"/>
    <property type="evidence" value="ECO:0007669"/>
    <property type="project" value="InterPro"/>
</dbReference>
<evidence type="ECO:0000256" key="3">
    <source>
        <dbReference type="ARBA" id="ARBA00022576"/>
    </source>
</evidence>
<dbReference type="Pfam" id="PF01063">
    <property type="entry name" value="Aminotran_4"/>
    <property type="match status" value="1"/>
</dbReference>
<evidence type="ECO:0000256" key="4">
    <source>
        <dbReference type="ARBA" id="ARBA00022679"/>
    </source>
</evidence>
<proteinExistence type="inferred from homology"/>
<dbReference type="PANTHER" id="PTHR42825:SF2">
    <property type="entry name" value="BRANCHED-CHAIN-AMINO-ACID AMINOTRANSFERASE 3, CHLOROPLASTIC-RELATED"/>
    <property type="match status" value="1"/>
</dbReference>
<dbReference type="SUPFAM" id="SSF56752">
    <property type="entry name" value="D-aminoacid aminotransferase-like PLP-dependent enzymes"/>
    <property type="match status" value="1"/>
</dbReference>
<dbReference type="AlphaFoldDB" id="A0A381NFM4"/>
<dbReference type="PIRSF" id="PIRSF006468">
    <property type="entry name" value="BCAT1"/>
    <property type="match status" value="1"/>
</dbReference>
<dbReference type="Gene3D" id="3.30.470.10">
    <property type="match status" value="1"/>
</dbReference>
<evidence type="ECO:0000313" key="6">
    <source>
        <dbReference type="EMBL" id="SUZ53372.1"/>
    </source>
</evidence>
<protein>
    <recommendedName>
        <fullName evidence="7">Branched-chain-amino-acid transaminase</fullName>
    </recommendedName>
</protein>
<sequence>MFIANCNSSGKWVNIGLTPYGEISLSPASTVLNYGQGVFEGTKAYMSSKDRVVFFRLEENAKRFNASCRRLCIPDIPHDLFISAVKETVLDNLDYVPQKEKGSLYIRPLALGTGPMLGVKPSDAYTFVVFVTPVGSYFKNNLKRLNALVTDKYHRIATKSIGFAKAIGNYSGTLLPFKETIEAGYDEIIFLNASNENILDEARSANIFVLKNKTLTTPSVQGSILPGITRDSVLKIAEKVFDLDVREQDVTIEELMNADEVFFTGTAVVVAPVGSICYNDKTVNFEISYSESMTKNIREVLINIQNENIKDPFGWVMPAD</sequence>
<dbReference type="EMBL" id="UINC01000329">
    <property type="protein sequence ID" value="SUZ53372.1"/>
    <property type="molecule type" value="Genomic_DNA"/>
</dbReference>
<dbReference type="GO" id="GO:0009081">
    <property type="term" value="P:branched-chain amino acid metabolic process"/>
    <property type="evidence" value="ECO:0007669"/>
    <property type="project" value="InterPro"/>
</dbReference>